<dbReference type="PANTHER" id="PTHR21225:SF12">
    <property type="entry name" value="PHOSPHO-2-DEHYDRO-3-DEOXYHEPTONATE ALDOLASE, TYROSINE-INHIBITED"/>
    <property type="match status" value="1"/>
</dbReference>
<proteinExistence type="inferred from homology"/>
<evidence type="ECO:0000256" key="2">
    <source>
        <dbReference type="ARBA" id="ARBA00004688"/>
    </source>
</evidence>
<dbReference type="AlphaFoldDB" id="A0A346E0L7"/>
<dbReference type="KEGG" id="vfg:C9I84_135"/>
<comment type="catalytic activity">
    <reaction evidence="7 8">
        <text>D-erythrose 4-phosphate + phosphoenolpyruvate + H2O = 7-phospho-2-dehydro-3-deoxy-D-arabino-heptonate + phosphate</text>
        <dbReference type="Rhea" id="RHEA:14717"/>
        <dbReference type="ChEBI" id="CHEBI:15377"/>
        <dbReference type="ChEBI" id="CHEBI:16897"/>
        <dbReference type="ChEBI" id="CHEBI:43474"/>
        <dbReference type="ChEBI" id="CHEBI:58394"/>
        <dbReference type="ChEBI" id="CHEBI:58702"/>
        <dbReference type="EC" id="2.5.1.54"/>
    </reaction>
</comment>
<dbReference type="GO" id="GO:0005737">
    <property type="term" value="C:cytoplasm"/>
    <property type="evidence" value="ECO:0007669"/>
    <property type="project" value="TreeGrafter"/>
</dbReference>
<dbReference type="SUPFAM" id="SSF51569">
    <property type="entry name" value="Aldolase"/>
    <property type="match status" value="1"/>
</dbReference>
<dbReference type="InterPro" id="IPR013785">
    <property type="entry name" value="Aldolase_TIM"/>
</dbReference>
<evidence type="ECO:0000313" key="10">
    <source>
        <dbReference type="EMBL" id="AXN02522.1"/>
    </source>
</evidence>
<comment type="pathway">
    <text evidence="2 8">Metabolic intermediate biosynthesis; chorismate biosynthesis; chorismate from D-erythrose 4-phosphate and phosphoenolpyruvate: step 1/7.</text>
</comment>
<evidence type="ECO:0000313" key="11">
    <source>
        <dbReference type="Proteomes" id="UP000257084"/>
    </source>
</evidence>
<evidence type="ECO:0000256" key="6">
    <source>
        <dbReference type="ARBA" id="ARBA00023141"/>
    </source>
</evidence>
<sequence length="328" mass="38286">MKILSRNKLYDDYYSIVNKRNILKNRKIVKKILLGKCKKMMIILGPCSIRSFKETKDFFLKVNNIRKKFKDIFFLARIYLEKPRTISGWKGMIYDPLLNKSFKINLGIKKSLNILKFLNEIKFPVVTEFLSNIIVEYIKKYITIGTIGARNYESQIHREFCSNLKMPIGIKNGTHGDVMGAINSILSISKKHKYIRNNFKNELEYKISKGNKDGFLILRGGINKPNYYKKKISEYLNILKNINISRGIVIDCSHDNSKKISTNQIKVLKNVCKQRKKNKKIVGVIIEMDIKKGRQEIKKRLKYGISITDNCISINKLKKCLNIIRKYS</sequence>
<dbReference type="EMBL" id="CP028360">
    <property type="protein sequence ID" value="AXN02522.1"/>
    <property type="molecule type" value="Genomic_DNA"/>
</dbReference>
<dbReference type="PANTHER" id="PTHR21225">
    <property type="entry name" value="PHOSPHO-2-DEHYDRO-3-DEOXYHEPTONATE ALDOLASE DAHP SYNTHETASE"/>
    <property type="match status" value="1"/>
</dbReference>
<reference evidence="10 11" key="1">
    <citation type="submission" date="2018-03" db="EMBL/GenBank/DDBJ databases">
        <title>A parallel universe: an anciently diverged bacterial symbiosis in a Hawaiian planthopper (Hemiptera: Cixiidae) reveals rearranged nutritional responsibilities.</title>
        <authorList>
            <person name="Bennett G."/>
            <person name="Mao M."/>
        </authorList>
    </citation>
    <scope>NUCLEOTIDE SEQUENCE [LARGE SCALE GENOMIC DNA]</scope>
    <source>
        <strain evidence="10 11">OLIH</strain>
    </source>
</reference>
<evidence type="ECO:0000256" key="8">
    <source>
        <dbReference type="PIRNR" id="PIRNR001361"/>
    </source>
</evidence>
<keyword evidence="4 8" id="KW-0028">Amino-acid biosynthesis</keyword>
<name>A0A346E0L7_9PROT</name>
<dbReference type="UniPathway" id="UPA00053">
    <property type="reaction ID" value="UER00084"/>
</dbReference>
<evidence type="ECO:0000256" key="1">
    <source>
        <dbReference type="ARBA" id="ARBA00003726"/>
    </source>
</evidence>
<comment type="function">
    <text evidence="1 8">Stereospecific condensation of phosphoenolpyruvate (PEP) and D-erythrose-4-phosphate (E4P) giving rise to 3-deoxy-D-arabino-heptulosonate-7-phosphate (DAHP).</text>
</comment>
<dbReference type="NCBIfam" id="TIGR00034">
    <property type="entry name" value="aroFGH"/>
    <property type="match status" value="1"/>
</dbReference>
<evidence type="ECO:0000259" key="9">
    <source>
        <dbReference type="Pfam" id="PF00793"/>
    </source>
</evidence>
<dbReference type="Proteomes" id="UP000257084">
    <property type="component" value="Chromosome"/>
</dbReference>
<feature type="domain" description="DAHP synthetase I/KDSA" evidence="9">
    <location>
        <begin position="30"/>
        <end position="315"/>
    </location>
</feature>
<evidence type="ECO:0000256" key="4">
    <source>
        <dbReference type="ARBA" id="ARBA00022605"/>
    </source>
</evidence>
<dbReference type="PIRSF" id="PIRSF001361">
    <property type="entry name" value="DAHP_synthase"/>
    <property type="match status" value="1"/>
</dbReference>
<dbReference type="EC" id="2.5.1.54" evidence="8"/>
<dbReference type="InterPro" id="IPR006218">
    <property type="entry name" value="DAHP1/KDSA"/>
</dbReference>
<evidence type="ECO:0000256" key="7">
    <source>
        <dbReference type="ARBA" id="ARBA00047508"/>
    </source>
</evidence>
<accession>A0A346E0L7</accession>
<evidence type="ECO:0000256" key="5">
    <source>
        <dbReference type="ARBA" id="ARBA00022679"/>
    </source>
</evidence>
<gene>
    <name evidence="10" type="ORF">C9I84_135</name>
</gene>
<keyword evidence="5 8" id="KW-0808">Transferase</keyword>
<protein>
    <recommendedName>
        <fullName evidence="8">Phospho-2-dehydro-3-deoxyheptonate aldolase</fullName>
        <ecNumber evidence="8">2.5.1.54</ecNumber>
    </recommendedName>
</protein>
<keyword evidence="11" id="KW-1185">Reference proteome</keyword>
<dbReference type="GO" id="GO:0009423">
    <property type="term" value="P:chorismate biosynthetic process"/>
    <property type="evidence" value="ECO:0007669"/>
    <property type="project" value="UniProtKB-UniPathway"/>
</dbReference>
<dbReference type="Gene3D" id="3.20.20.70">
    <property type="entry name" value="Aldolase class I"/>
    <property type="match status" value="1"/>
</dbReference>
<dbReference type="GO" id="GO:0008652">
    <property type="term" value="P:amino acid biosynthetic process"/>
    <property type="evidence" value="ECO:0007669"/>
    <property type="project" value="UniProtKB-KW"/>
</dbReference>
<comment type="similarity">
    <text evidence="3 8">Belongs to the class-I DAHP synthase family.</text>
</comment>
<keyword evidence="6 8" id="KW-0057">Aromatic amino acid biosynthesis</keyword>
<dbReference type="GO" id="GO:0003849">
    <property type="term" value="F:3-deoxy-7-phosphoheptulonate synthase activity"/>
    <property type="evidence" value="ECO:0007669"/>
    <property type="project" value="UniProtKB-EC"/>
</dbReference>
<organism evidence="10 11">
    <name type="scientific">Candidatus Vidania fulgoroideorum</name>
    <dbReference type="NCBI Taxonomy" id="881286"/>
    <lineage>
        <taxon>Bacteria</taxon>
        <taxon>Pseudomonadati</taxon>
        <taxon>Pseudomonadota</taxon>
        <taxon>Betaproteobacteria</taxon>
        <taxon>Candidatus Vidania</taxon>
    </lineage>
</organism>
<dbReference type="InterPro" id="IPR006219">
    <property type="entry name" value="DAHP_synth_1"/>
</dbReference>
<evidence type="ECO:0000256" key="3">
    <source>
        <dbReference type="ARBA" id="ARBA00007985"/>
    </source>
</evidence>
<dbReference type="Pfam" id="PF00793">
    <property type="entry name" value="DAHP_synth_1"/>
    <property type="match status" value="1"/>
</dbReference>
<dbReference type="GO" id="GO:0009073">
    <property type="term" value="P:aromatic amino acid family biosynthetic process"/>
    <property type="evidence" value="ECO:0007669"/>
    <property type="project" value="UniProtKB-KW"/>
</dbReference>